<keyword evidence="2" id="KW-0238">DNA-binding</keyword>
<gene>
    <name evidence="2" type="ORF">ABID23_000826</name>
</gene>
<dbReference type="RefSeq" id="WP_354189537.1">
    <property type="nucleotide sequence ID" value="NZ_JBEPLI010000006.1"/>
</dbReference>
<organism evidence="2 3">
    <name type="scientific">Bartonella silvatica</name>
    <dbReference type="NCBI Taxonomy" id="357760"/>
    <lineage>
        <taxon>Bacteria</taxon>
        <taxon>Pseudomonadati</taxon>
        <taxon>Pseudomonadota</taxon>
        <taxon>Alphaproteobacteria</taxon>
        <taxon>Hyphomicrobiales</taxon>
        <taxon>Bartonellaceae</taxon>
        <taxon>Bartonella</taxon>
    </lineage>
</organism>
<evidence type="ECO:0000256" key="1">
    <source>
        <dbReference type="SAM" id="MobiDB-lite"/>
    </source>
</evidence>
<reference evidence="2 3" key="1">
    <citation type="submission" date="2024-06" db="EMBL/GenBank/DDBJ databases">
        <title>Genomic Encyclopedia of Type Strains, Phase IV (KMG-IV): sequencing the most valuable type-strain genomes for metagenomic binning, comparative biology and taxonomic classification.</title>
        <authorList>
            <person name="Goeker M."/>
        </authorList>
    </citation>
    <scope>NUCLEOTIDE SEQUENCE [LARGE SCALE GENOMIC DNA]</scope>
    <source>
        <strain evidence="2 3">DSM 23649</strain>
    </source>
</reference>
<name>A0ABV2HGR2_9HYPH</name>
<evidence type="ECO:0000313" key="2">
    <source>
        <dbReference type="EMBL" id="MET3589740.1"/>
    </source>
</evidence>
<sequence>MKKFIITALLLCTALFVVGCKKKEHSVEDFKKDQTLLDKWVKKCETAEASVKSSQNCQNAQTAASELMLQERDEGFNESDSKPVESEEQ</sequence>
<proteinExistence type="predicted"/>
<dbReference type="InterPro" id="IPR047937">
    <property type="entry name" value="Eex_IncN-like"/>
</dbReference>
<accession>A0ABV2HGR2</accession>
<keyword evidence="3" id="KW-1185">Reference proteome</keyword>
<dbReference type="PROSITE" id="PS51257">
    <property type="entry name" value="PROKAR_LIPOPROTEIN"/>
    <property type="match status" value="1"/>
</dbReference>
<dbReference type="EMBL" id="JBEPLI010000006">
    <property type="protein sequence ID" value="MET3589740.1"/>
    <property type="molecule type" value="Genomic_DNA"/>
</dbReference>
<feature type="compositionally biased region" description="Basic and acidic residues" evidence="1">
    <location>
        <begin position="69"/>
        <end position="89"/>
    </location>
</feature>
<dbReference type="NCBIfam" id="NF033894">
    <property type="entry name" value="Eex_IncN"/>
    <property type="match status" value="1"/>
</dbReference>
<protein>
    <submittedName>
        <fullName evidence="2">DNA-binding WGR domain protein</fullName>
    </submittedName>
</protein>
<dbReference type="Proteomes" id="UP001549086">
    <property type="component" value="Unassembled WGS sequence"/>
</dbReference>
<feature type="region of interest" description="Disordered" evidence="1">
    <location>
        <begin position="68"/>
        <end position="89"/>
    </location>
</feature>
<dbReference type="GO" id="GO:0003677">
    <property type="term" value="F:DNA binding"/>
    <property type="evidence" value="ECO:0007669"/>
    <property type="project" value="UniProtKB-KW"/>
</dbReference>
<comment type="caution">
    <text evidence="2">The sequence shown here is derived from an EMBL/GenBank/DDBJ whole genome shotgun (WGS) entry which is preliminary data.</text>
</comment>
<evidence type="ECO:0000313" key="3">
    <source>
        <dbReference type="Proteomes" id="UP001549086"/>
    </source>
</evidence>